<evidence type="ECO:0000313" key="3">
    <source>
        <dbReference type="Proteomes" id="UP000708208"/>
    </source>
</evidence>
<keyword evidence="3" id="KW-1185">Reference proteome</keyword>
<protein>
    <recommendedName>
        <fullName evidence="1">Right handed beta helix domain-containing protein</fullName>
    </recommendedName>
</protein>
<dbReference type="EMBL" id="CAJVCH010057228">
    <property type="protein sequence ID" value="CAG7718917.1"/>
    <property type="molecule type" value="Genomic_DNA"/>
</dbReference>
<name>A0A8J2JIN1_9HEXA</name>
<comment type="caution">
    <text evidence="2">The sequence shown here is derived from an EMBL/GenBank/DDBJ whole genome shotgun (WGS) entry which is preliminary data.</text>
</comment>
<reference evidence="2" key="1">
    <citation type="submission" date="2021-06" db="EMBL/GenBank/DDBJ databases">
        <authorList>
            <person name="Hodson N. C."/>
            <person name="Mongue J. A."/>
            <person name="Jaron S. K."/>
        </authorList>
    </citation>
    <scope>NUCLEOTIDE SEQUENCE</scope>
</reference>
<dbReference type="OrthoDB" id="6495190at2759"/>
<proteinExistence type="predicted"/>
<feature type="domain" description="Right handed beta helix" evidence="1">
    <location>
        <begin position="67"/>
        <end position="155"/>
    </location>
</feature>
<dbReference type="Proteomes" id="UP000708208">
    <property type="component" value="Unassembled WGS sequence"/>
</dbReference>
<accession>A0A8J2JIN1</accession>
<dbReference type="InterPro" id="IPR039448">
    <property type="entry name" value="Beta_helix"/>
</dbReference>
<dbReference type="Pfam" id="PF13229">
    <property type="entry name" value="Beta_helix"/>
    <property type="match status" value="1"/>
</dbReference>
<gene>
    <name evidence="2" type="ORF">AFUS01_LOCUS8275</name>
</gene>
<organism evidence="2 3">
    <name type="scientific">Allacma fusca</name>
    <dbReference type="NCBI Taxonomy" id="39272"/>
    <lineage>
        <taxon>Eukaryota</taxon>
        <taxon>Metazoa</taxon>
        <taxon>Ecdysozoa</taxon>
        <taxon>Arthropoda</taxon>
        <taxon>Hexapoda</taxon>
        <taxon>Collembola</taxon>
        <taxon>Symphypleona</taxon>
        <taxon>Sminthuridae</taxon>
        <taxon>Allacma</taxon>
    </lineage>
</organism>
<dbReference type="AlphaFoldDB" id="A0A8J2JIN1"/>
<evidence type="ECO:0000259" key="1">
    <source>
        <dbReference type="Pfam" id="PF13229"/>
    </source>
</evidence>
<sequence length="237" mass="26506">MILPSDGFTTYGVRDSQELISALNKVYEGDIIILEPGKYSGNFTAIRNGTQANPITIVGPQEAVLSHEDNYGFHLKANYWILKGFSVTRAKIGVVLDYANFNVIDNLTVFDIDQEGIHLRFGSSDNLIKHCHIYNLGTARPGYGEGIYIGQSWHSWVNMTLDRCDRNHIIQNYIGPDVRGESIDIKEGTCCGLIEGNILNGQGMTGIHFDDAWIDMKGEKYLIQNNYGFATSKDGFW</sequence>
<evidence type="ECO:0000313" key="2">
    <source>
        <dbReference type="EMBL" id="CAG7718917.1"/>
    </source>
</evidence>